<gene>
    <name evidence="2" type="ORF">CMUS01_08705</name>
</gene>
<protein>
    <recommendedName>
        <fullName evidence="1">2EXR domain-containing protein</fullName>
    </recommendedName>
</protein>
<dbReference type="OrthoDB" id="4815878at2759"/>
<dbReference type="Pfam" id="PF20150">
    <property type="entry name" value="2EXR"/>
    <property type="match status" value="1"/>
</dbReference>
<evidence type="ECO:0000259" key="1">
    <source>
        <dbReference type="Pfam" id="PF20150"/>
    </source>
</evidence>
<dbReference type="PANTHER" id="PTHR35910:SF6">
    <property type="entry name" value="2EXR DOMAIN-CONTAINING PROTEIN"/>
    <property type="match status" value="1"/>
</dbReference>
<organism evidence="2 3">
    <name type="scientific">Colletotrichum musicola</name>
    <dbReference type="NCBI Taxonomy" id="2175873"/>
    <lineage>
        <taxon>Eukaryota</taxon>
        <taxon>Fungi</taxon>
        <taxon>Dikarya</taxon>
        <taxon>Ascomycota</taxon>
        <taxon>Pezizomycotina</taxon>
        <taxon>Sordariomycetes</taxon>
        <taxon>Hypocreomycetidae</taxon>
        <taxon>Glomerellales</taxon>
        <taxon>Glomerellaceae</taxon>
        <taxon>Colletotrichum</taxon>
        <taxon>Colletotrichum orchidearum species complex</taxon>
    </lineage>
</organism>
<accession>A0A8H6KB89</accession>
<dbReference type="AlphaFoldDB" id="A0A8H6KB89"/>
<dbReference type="EMBL" id="WIGM01000347">
    <property type="protein sequence ID" value="KAF6828145.1"/>
    <property type="molecule type" value="Genomic_DNA"/>
</dbReference>
<keyword evidence="3" id="KW-1185">Reference proteome</keyword>
<reference evidence="2" key="1">
    <citation type="journal article" date="2020" name="Phytopathology">
        <title>Genome Sequence Resources of Colletotrichum truncatum, C. plurivorum, C. musicola, and C. sojae: Four Species Pathogenic to Soybean (Glycine max).</title>
        <authorList>
            <person name="Rogerio F."/>
            <person name="Boufleur T.R."/>
            <person name="Ciampi-Guillardi M."/>
            <person name="Sukno S.A."/>
            <person name="Thon M.R."/>
            <person name="Massola Junior N.S."/>
            <person name="Baroncelli R."/>
        </authorList>
    </citation>
    <scope>NUCLEOTIDE SEQUENCE</scope>
    <source>
        <strain evidence="2">LFN0074</strain>
    </source>
</reference>
<comment type="caution">
    <text evidence="2">The sequence shown here is derived from an EMBL/GenBank/DDBJ whole genome shotgun (WGS) entry which is preliminary data.</text>
</comment>
<proteinExistence type="predicted"/>
<dbReference type="PANTHER" id="PTHR35910">
    <property type="entry name" value="2EXR DOMAIN-CONTAINING PROTEIN"/>
    <property type="match status" value="1"/>
</dbReference>
<dbReference type="Proteomes" id="UP000639643">
    <property type="component" value="Unassembled WGS sequence"/>
</dbReference>
<feature type="domain" description="2EXR" evidence="1">
    <location>
        <begin position="22"/>
        <end position="89"/>
    </location>
</feature>
<dbReference type="InterPro" id="IPR045518">
    <property type="entry name" value="2EXR"/>
</dbReference>
<evidence type="ECO:0000313" key="2">
    <source>
        <dbReference type="EMBL" id="KAF6828145.1"/>
    </source>
</evidence>
<sequence length="254" mass="29135">MPSFITRHPSDPADTTSMTTSHPFVTLPIELRLLIWEAFGRETRVFEYKEDTGLVRPSREYRHPRRVGLSVCAESRSAIQSLLKPFAHPDDLDKRSRLPVPLRCIPDSDVFYLPPLVYRSRIQAWDSPWTTKPGIRNVGVHWSVLCDERRIAEALGACRRCFVDMRALVVFVEFKALPEPEEDANVGGIVRLLGPAEDDYRLPSLFSEAHGLMDDYWTWGEQRTAIERVRRQMKGAPEVEGVLYCREVEDGPEL</sequence>
<evidence type="ECO:0000313" key="3">
    <source>
        <dbReference type="Proteomes" id="UP000639643"/>
    </source>
</evidence>
<name>A0A8H6KB89_9PEZI</name>